<organism evidence="1">
    <name type="scientific">Fusobacterium polymorphum ATCC 10953</name>
    <dbReference type="NCBI Taxonomy" id="393480"/>
    <lineage>
        <taxon>Bacteria</taxon>
        <taxon>Fusobacteriati</taxon>
        <taxon>Fusobacteriota</taxon>
        <taxon>Fusobacteriia</taxon>
        <taxon>Fusobacteriales</taxon>
        <taxon>Fusobacteriaceae</taxon>
        <taxon>Fusobacterium</taxon>
    </lineage>
</organism>
<protein>
    <submittedName>
        <fullName evidence="1">Uncharacterized protein</fullName>
    </submittedName>
</protein>
<reference evidence="1" key="1">
    <citation type="submission" date="2006-07" db="EMBL/GenBank/DDBJ databases">
        <authorList>
            <person name="Qin X."/>
            <person name="Weinstock G.M."/>
        </authorList>
    </citation>
    <scope>NUCLEOTIDE SEQUENCE [LARGE SCALE GENOMIC DNA]</scope>
    <source>
        <strain evidence="1">ATCC 10953</strain>
    </source>
</reference>
<dbReference type="AlphaFoldDB" id="A5TXJ8"/>
<accession>A5TXJ8</accession>
<dbReference type="Proteomes" id="UP000001921">
    <property type="component" value="Chromosome"/>
</dbReference>
<sequence>MTLHPITLQYQGETEMSGGDLVGILMVGKQL</sequence>
<name>A5TXJ8_FUSNP</name>
<dbReference type="EMBL" id="CM000440">
    <property type="protein sequence ID" value="EDK89623.1"/>
    <property type="molecule type" value="Genomic_DNA"/>
</dbReference>
<reference evidence="1" key="2">
    <citation type="submission" date="2007-05" db="EMBL/GenBank/DDBJ databases">
        <title>Genome sequence of Fusobacterium nucleatum subspecies polymorphum - a genetically tractable Fusobacterium.</title>
        <authorList>
            <person name="Karpathy S.E."/>
            <person name="Xiang Q."/>
            <person name="Gioia J."/>
            <person name="Jiang H."/>
            <person name="Liu Y."/>
            <person name="Petrosino J.F."/>
            <person name="Yerrapragada S."/>
            <person name="Fox G.E."/>
            <person name="Kinder Haake S."/>
            <person name="Weinstock G.M."/>
            <person name="Highlander S.K."/>
        </authorList>
    </citation>
    <scope>NUCLEOTIDE SEQUENCE [LARGE SCALE GENOMIC DNA]</scope>
    <source>
        <strain evidence="1">ATCC 10953</strain>
    </source>
</reference>
<gene>
    <name evidence="1" type="ORF">FNP_1851</name>
</gene>
<dbReference type="HOGENOM" id="CLU_3396683_0_0_0"/>
<evidence type="ECO:0000313" key="1">
    <source>
        <dbReference type="EMBL" id="EDK89623.1"/>
    </source>
</evidence>
<proteinExistence type="predicted"/>